<feature type="transmembrane region" description="Helical" evidence="1">
    <location>
        <begin position="105"/>
        <end position="124"/>
    </location>
</feature>
<feature type="signal peptide" evidence="2">
    <location>
        <begin position="1"/>
        <end position="24"/>
    </location>
</feature>
<keyword evidence="2" id="KW-0732">Signal</keyword>
<evidence type="ECO:0000256" key="2">
    <source>
        <dbReference type="SAM" id="SignalP"/>
    </source>
</evidence>
<keyword evidence="1" id="KW-0812">Transmembrane</keyword>
<keyword evidence="1" id="KW-0472">Membrane</keyword>
<feature type="chain" id="PRO_5045299428" description="Cell surface protein" evidence="2">
    <location>
        <begin position="25"/>
        <end position="138"/>
    </location>
</feature>
<dbReference type="RefSeq" id="WP_137607726.1">
    <property type="nucleotide sequence ID" value="NZ_BJDH01000006.1"/>
</dbReference>
<organism evidence="3 4">
    <name type="scientific">Lactiplantibacillus daoliensis</name>
    <dbReference type="NCBI Taxonomy" id="2559916"/>
    <lineage>
        <taxon>Bacteria</taxon>
        <taxon>Bacillati</taxon>
        <taxon>Bacillota</taxon>
        <taxon>Bacilli</taxon>
        <taxon>Lactobacillales</taxon>
        <taxon>Lactobacillaceae</taxon>
        <taxon>Lactiplantibacillus</taxon>
    </lineage>
</organism>
<dbReference type="EMBL" id="JBHSSB010000031">
    <property type="protein sequence ID" value="MFC6295848.1"/>
    <property type="molecule type" value="Genomic_DNA"/>
</dbReference>
<reference evidence="4" key="1">
    <citation type="journal article" date="2019" name="Int. J. Syst. Evol. Microbiol.">
        <title>The Global Catalogue of Microorganisms (GCM) 10K type strain sequencing project: providing services to taxonomists for standard genome sequencing and annotation.</title>
        <authorList>
            <consortium name="The Broad Institute Genomics Platform"/>
            <consortium name="The Broad Institute Genome Sequencing Center for Infectious Disease"/>
            <person name="Wu L."/>
            <person name="Ma J."/>
        </authorList>
    </citation>
    <scope>NUCLEOTIDE SEQUENCE [LARGE SCALE GENOMIC DNA]</scope>
    <source>
        <strain evidence="4">CCM 8934</strain>
    </source>
</reference>
<evidence type="ECO:0000313" key="3">
    <source>
        <dbReference type="EMBL" id="MFC6295848.1"/>
    </source>
</evidence>
<keyword evidence="1" id="KW-1133">Transmembrane helix</keyword>
<sequence length="138" mass="14866">MKKLILKMSLGLVLFGGLTLPVQAATSQGQTTGQVSFYEGATTRLERQSLVIDQQIPNGETAIGDHLTTGHNQTTGQANQQLAATVSKANRQIPGWLKTTEARTTYWLVLGAMLLLVAGLLKLIQQTRAGEVASHVKR</sequence>
<protein>
    <recommendedName>
        <fullName evidence="5">Cell surface protein</fullName>
    </recommendedName>
</protein>
<comment type="caution">
    <text evidence="3">The sequence shown here is derived from an EMBL/GenBank/DDBJ whole genome shotgun (WGS) entry which is preliminary data.</text>
</comment>
<proteinExistence type="predicted"/>
<name>A0ABW1UIB0_9LACO</name>
<keyword evidence="4" id="KW-1185">Reference proteome</keyword>
<evidence type="ECO:0000313" key="4">
    <source>
        <dbReference type="Proteomes" id="UP001596227"/>
    </source>
</evidence>
<dbReference type="Proteomes" id="UP001596227">
    <property type="component" value="Unassembled WGS sequence"/>
</dbReference>
<evidence type="ECO:0000256" key="1">
    <source>
        <dbReference type="SAM" id="Phobius"/>
    </source>
</evidence>
<accession>A0ABW1UIB0</accession>
<evidence type="ECO:0008006" key="5">
    <source>
        <dbReference type="Google" id="ProtNLM"/>
    </source>
</evidence>
<gene>
    <name evidence="3" type="ORF">ACFQH1_11610</name>
</gene>